<evidence type="ECO:0000313" key="3">
    <source>
        <dbReference type="Proteomes" id="UP000244224"/>
    </source>
</evidence>
<dbReference type="SUPFAM" id="SSF53187">
    <property type="entry name" value="Zn-dependent exopeptidases"/>
    <property type="match status" value="1"/>
</dbReference>
<proteinExistence type="predicted"/>
<keyword evidence="3" id="KW-1185">Reference proteome</keyword>
<dbReference type="Pfam" id="PF01520">
    <property type="entry name" value="Amidase_3"/>
    <property type="match status" value="1"/>
</dbReference>
<dbReference type="SMART" id="SM00646">
    <property type="entry name" value="Ami_3"/>
    <property type="match status" value="1"/>
</dbReference>
<dbReference type="CDD" id="cd02696">
    <property type="entry name" value="MurNAc-LAA"/>
    <property type="match status" value="1"/>
</dbReference>
<dbReference type="InterPro" id="IPR002508">
    <property type="entry name" value="MurNAc-LAA_cat"/>
</dbReference>
<name>A0A2T5ZVI5_9RHOB</name>
<evidence type="ECO:0000313" key="2">
    <source>
        <dbReference type="EMBL" id="PTX35545.1"/>
    </source>
</evidence>
<dbReference type="AlphaFoldDB" id="A0A2T5ZVI5"/>
<dbReference type="GO" id="GO:0008745">
    <property type="term" value="F:N-acetylmuramoyl-L-alanine amidase activity"/>
    <property type="evidence" value="ECO:0007669"/>
    <property type="project" value="InterPro"/>
</dbReference>
<dbReference type="OrthoDB" id="7323510at2"/>
<dbReference type="RefSeq" id="WP_108131073.1">
    <property type="nucleotide sequence ID" value="NZ_QBKP01000074.1"/>
</dbReference>
<dbReference type="EMBL" id="QBKP01000074">
    <property type="protein sequence ID" value="PTX35545.1"/>
    <property type="molecule type" value="Genomic_DNA"/>
</dbReference>
<evidence type="ECO:0000259" key="1">
    <source>
        <dbReference type="SMART" id="SM00646"/>
    </source>
</evidence>
<reference evidence="2 3" key="1">
    <citation type="submission" date="2018-04" db="EMBL/GenBank/DDBJ databases">
        <title>Genomic Encyclopedia of Archaeal and Bacterial Type Strains, Phase II (KMG-II): from individual species to whole genera.</title>
        <authorList>
            <person name="Goeker M."/>
        </authorList>
    </citation>
    <scope>NUCLEOTIDE SEQUENCE [LARGE SCALE GENOMIC DNA]</scope>
    <source>
        <strain evidence="2 3">DSM 21823</strain>
    </source>
</reference>
<dbReference type="Gene3D" id="3.40.630.40">
    <property type="entry name" value="Zn-dependent exopeptidases"/>
    <property type="match status" value="1"/>
</dbReference>
<dbReference type="GO" id="GO:0009253">
    <property type="term" value="P:peptidoglycan catabolic process"/>
    <property type="evidence" value="ECO:0007669"/>
    <property type="project" value="InterPro"/>
</dbReference>
<comment type="caution">
    <text evidence="2">The sequence shown here is derived from an EMBL/GenBank/DDBJ whole genome shotgun (WGS) entry which is preliminary data.</text>
</comment>
<organism evidence="2 3">
    <name type="scientific">Gemmobacter caeni</name>
    <dbReference type="NCBI Taxonomy" id="589035"/>
    <lineage>
        <taxon>Bacteria</taxon>
        <taxon>Pseudomonadati</taxon>
        <taxon>Pseudomonadota</taxon>
        <taxon>Alphaproteobacteria</taxon>
        <taxon>Rhodobacterales</taxon>
        <taxon>Paracoccaceae</taxon>
        <taxon>Gemmobacter</taxon>
    </lineage>
</organism>
<accession>A0A2T5ZVI5</accession>
<feature type="domain" description="MurNAc-LAA" evidence="1">
    <location>
        <begin position="64"/>
        <end position="171"/>
    </location>
</feature>
<dbReference type="Proteomes" id="UP000244224">
    <property type="component" value="Unassembled WGS sequence"/>
</dbReference>
<protein>
    <submittedName>
        <fullName evidence="2">N-acetylmuramoyl-L-alanine amidase</fullName>
    </submittedName>
</protein>
<sequence length="181" mass="19004">MTKVALVIGHNARSQGAVRQTDGRTEYDWCGDLAAAIRARAPGMYEVFRRPAGRPYSAEIRETYAAVDAKGAAASVELHFNGGPTSASGAETLTSGSKGSRRLAGLIQPAMVQALGLRDRGIIVRARNDRGGLSLHAGRAPAVLLEPYFGSNPTDCAAADRHYAALVQGIHKACVAYINGA</sequence>
<gene>
    <name evidence="2" type="ORF">C8N34_1744</name>
</gene>